<dbReference type="AlphaFoldDB" id="A0A151WQQ9"/>
<reference evidence="1 2" key="1">
    <citation type="submission" date="2015-09" db="EMBL/GenBank/DDBJ databases">
        <title>Trachymyrmex zeteki WGS genome.</title>
        <authorList>
            <person name="Nygaard S."/>
            <person name="Hu H."/>
            <person name="Boomsma J."/>
            <person name="Zhang G."/>
        </authorList>
    </citation>
    <scope>NUCLEOTIDE SEQUENCE [LARGE SCALE GENOMIC DNA]</scope>
    <source>
        <strain evidence="1">Tzet28-1</strain>
        <tissue evidence="1">Whole body</tissue>
    </source>
</reference>
<protein>
    <submittedName>
        <fullName evidence="1">Uncharacterized protein</fullName>
    </submittedName>
</protein>
<proteinExistence type="predicted"/>
<name>A0A151WQQ9_9HYME</name>
<keyword evidence="2" id="KW-1185">Reference proteome</keyword>
<evidence type="ECO:0000313" key="2">
    <source>
        <dbReference type="Proteomes" id="UP000075809"/>
    </source>
</evidence>
<accession>A0A151WQQ9</accession>
<feature type="non-terminal residue" evidence="1">
    <location>
        <position position="1"/>
    </location>
</feature>
<dbReference type="Proteomes" id="UP000075809">
    <property type="component" value="Unassembled WGS sequence"/>
</dbReference>
<sequence>DRLNAARYTDFLETDFFDYLEDIHLQQRIEVWFQLDGCLAHYNKISKRCPYNLTKSQKDARVDWCKQVVRTHAKVYIDHKGEYFEKQ</sequence>
<dbReference type="EMBL" id="KQ982827">
    <property type="protein sequence ID" value="KYQ50137.1"/>
    <property type="molecule type" value="Genomic_DNA"/>
</dbReference>
<organism evidence="1 2">
    <name type="scientific">Mycetomoellerius zeteki</name>
    <dbReference type="NCBI Taxonomy" id="64791"/>
    <lineage>
        <taxon>Eukaryota</taxon>
        <taxon>Metazoa</taxon>
        <taxon>Ecdysozoa</taxon>
        <taxon>Arthropoda</taxon>
        <taxon>Hexapoda</taxon>
        <taxon>Insecta</taxon>
        <taxon>Pterygota</taxon>
        <taxon>Neoptera</taxon>
        <taxon>Endopterygota</taxon>
        <taxon>Hymenoptera</taxon>
        <taxon>Apocrita</taxon>
        <taxon>Aculeata</taxon>
        <taxon>Formicoidea</taxon>
        <taxon>Formicidae</taxon>
        <taxon>Myrmicinae</taxon>
        <taxon>Mycetomoellerius</taxon>
    </lineage>
</organism>
<evidence type="ECO:0000313" key="1">
    <source>
        <dbReference type="EMBL" id="KYQ50137.1"/>
    </source>
</evidence>
<gene>
    <name evidence="1" type="ORF">ALC60_10780</name>
</gene>